<name>A0A645IL25_9ZZZZ</name>
<feature type="domain" description="GWxTD" evidence="1">
    <location>
        <begin position="2"/>
        <end position="88"/>
    </location>
</feature>
<organism evidence="2">
    <name type="scientific">bioreactor metagenome</name>
    <dbReference type="NCBI Taxonomy" id="1076179"/>
    <lineage>
        <taxon>unclassified sequences</taxon>
        <taxon>metagenomes</taxon>
        <taxon>ecological metagenomes</taxon>
    </lineage>
</organism>
<sequence>MNANRLFTSYTEGWQTDRGMIYIVFGPPNIVYRSDDTESWIYGEENNFFSITFTFNKVKNIFCDNDYILQRAPVYKDNWFRAVDIWRQ</sequence>
<reference evidence="2" key="1">
    <citation type="submission" date="2019-08" db="EMBL/GenBank/DDBJ databases">
        <authorList>
            <person name="Kucharzyk K."/>
            <person name="Murdoch R.W."/>
            <person name="Higgins S."/>
            <person name="Loffler F."/>
        </authorList>
    </citation>
    <scope>NUCLEOTIDE SEQUENCE</scope>
</reference>
<evidence type="ECO:0000259" key="1">
    <source>
        <dbReference type="Pfam" id="PF20094"/>
    </source>
</evidence>
<proteinExistence type="predicted"/>
<dbReference type="AlphaFoldDB" id="A0A645IL25"/>
<gene>
    <name evidence="2" type="ORF">SDC9_199190</name>
</gene>
<dbReference type="NCBIfam" id="TIGR04514">
    <property type="entry name" value="GWxTD_dom"/>
    <property type="match status" value="1"/>
</dbReference>
<dbReference type="EMBL" id="VSSQ01116760">
    <property type="protein sequence ID" value="MPN51542.1"/>
    <property type="molecule type" value="Genomic_DNA"/>
</dbReference>
<accession>A0A645IL25</accession>
<dbReference type="Pfam" id="PF20094">
    <property type="entry name" value="GWxTD_dom"/>
    <property type="match status" value="1"/>
</dbReference>
<comment type="caution">
    <text evidence="2">The sequence shown here is derived from an EMBL/GenBank/DDBJ whole genome shotgun (WGS) entry which is preliminary data.</text>
</comment>
<dbReference type="InterPro" id="IPR030959">
    <property type="entry name" value="GWxTD_dom"/>
</dbReference>
<protein>
    <recommendedName>
        <fullName evidence="1">GWxTD domain-containing protein</fullName>
    </recommendedName>
</protein>
<evidence type="ECO:0000313" key="2">
    <source>
        <dbReference type="EMBL" id="MPN51542.1"/>
    </source>
</evidence>